<reference evidence="3" key="1">
    <citation type="submission" date="2021-02" db="EMBL/GenBank/DDBJ databases">
        <title>Comparative genomics reveals that relaxation of natural selection precedes convergent phenotypic evolution of cavefish.</title>
        <authorList>
            <person name="Peng Z."/>
        </authorList>
    </citation>
    <scope>NUCLEOTIDE SEQUENCE</scope>
    <source>
        <tissue evidence="3">Muscle</tissue>
    </source>
</reference>
<feature type="region of interest" description="Disordered" evidence="1">
    <location>
        <begin position="95"/>
        <end position="130"/>
    </location>
</feature>
<dbReference type="Proteomes" id="UP001059041">
    <property type="component" value="Linkage Group LG1"/>
</dbReference>
<organism evidence="3 4">
    <name type="scientific">Triplophysa rosa</name>
    <name type="common">Cave loach</name>
    <dbReference type="NCBI Taxonomy" id="992332"/>
    <lineage>
        <taxon>Eukaryota</taxon>
        <taxon>Metazoa</taxon>
        <taxon>Chordata</taxon>
        <taxon>Craniata</taxon>
        <taxon>Vertebrata</taxon>
        <taxon>Euteleostomi</taxon>
        <taxon>Actinopterygii</taxon>
        <taxon>Neopterygii</taxon>
        <taxon>Teleostei</taxon>
        <taxon>Ostariophysi</taxon>
        <taxon>Cypriniformes</taxon>
        <taxon>Nemacheilidae</taxon>
        <taxon>Triplophysa</taxon>
    </lineage>
</organism>
<accession>A0A9W7X5Z3</accession>
<name>A0A9W7X5Z3_TRIRA</name>
<comment type="caution">
    <text evidence="3">The sequence shown here is derived from an EMBL/GenBank/DDBJ whole genome shotgun (WGS) entry which is preliminary data.</text>
</comment>
<sequence length="338" mass="37531">MFFSLTIGVYEILFFFLIPKVNEAMSTMMYVNTVSLESKRLLKYWGRRLRAMKIYQVTWGTLTAFEQDIQMAVGRRSRMQVLFVCLPQDRKKEGYKGIQKQMSRGPPSRDCQRETEVRESTSKSVAGRDGPQGPVLPVMFLLFQGPLLSPGFSPSLTALGFSACEGPTQATPTLRRNPGHIKYMKMSQDFKAEDGLRVTVTSPSPVFRARSEATFPRDEMKGRAAVLPGNCTSRSLAPANFCFLLLGMHLGLGYYTAPYQYLTNTHLRTALPCLATKAHSTPPHDHNTSSLPPPVKDPYTPTPAYPLLILLGQSSLGIGPPISILLKEGPQTQEPIVL</sequence>
<feature type="region of interest" description="Disordered" evidence="1">
    <location>
        <begin position="278"/>
        <end position="297"/>
    </location>
</feature>
<evidence type="ECO:0000313" key="4">
    <source>
        <dbReference type="Proteomes" id="UP001059041"/>
    </source>
</evidence>
<feature type="compositionally biased region" description="Basic and acidic residues" evidence="1">
    <location>
        <begin position="110"/>
        <end position="121"/>
    </location>
</feature>
<protein>
    <submittedName>
        <fullName evidence="3">Uncharacterized protein</fullName>
    </submittedName>
</protein>
<feature type="chain" id="PRO_5040990337" evidence="2">
    <location>
        <begin position="25"/>
        <end position="338"/>
    </location>
</feature>
<gene>
    <name evidence="3" type="ORF">IRJ41_012388</name>
</gene>
<feature type="signal peptide" evidence="2">
    <location>
        <begin position="1"/>
        <end position="24"/>
    </location>
</feature>
<proteinExistence type="predicted"/>
<dbReference type="EMBL" id="JAFHDT010000001">
    <property type="protein sequence ID" value="KAI7814314.1"/>
    <property type="molecule type" value="Genomic_DNA"/>
</dbReference>
<evidence type="ECO:0000256" key="2">
    <source>
        <dbReference type="SAM" id="SignalP"/>
    </source>
</evidence>
<evidence type="ECO:0000313" key="3">
    <source>
        <dbReference type="EMBL" id="KAI7814314.1"/>
    </source>
</evidence>
<dbReference type="AlphaFoldDB" id="A0A9W7X5Z3"/>
<keyword evidence="2" id="KW-0732">Signal</keyword>
<evidence type="ECO:0000256" key="1">
    <source>
        <dbReference type="SAM" id="MobiDB-lite"/>
    </source>
</evidence>
<keyword evidence="4" id="KW-1185">Reference proteome</keyword>